<name>A0A7G6E031_THEFR</name>
<evidence type="ECO:0000313" key="1">
    <source>
        <dbReference type="EMBL" id="QNB45435.1"/>
    </source>
</evidence>
<gene>
    <name evidence="1" type="ORF">BR63_03340</name>
</gene>
<dbReference type="EMBL" id="CP045798">
    <property type="protein sequence ID" value="QNB45435.1"/>
    <property type="molecule type" value="Genomic_DNA"/>
</dbReference>
<evidence type="ECO:0000313" key="2">
    <source>
        <dbReference type="Proteomes" id="UP000515847"/>
    </source>
</evidence>
<dbReference type="KEGG" id="tfr:BR63_03340"/>
<dbReference type="AlphaFoldDB" id="A0A7G6E031"/>
<proteinExistence type="predicted"/>
<protein>
    <submittedName>
        <fullName evidence="1">Uncharacterized protein</fullName>
    </submittedName>
</protein>
<sequence>MGWKVASFDDFAYACHYFTSKYSVNNGYCCTHPMQEEVENDENGIQRGMCFCWSCPLGIEPDEEDFCNPDVDWNGITREDCTSSISGEFSVDGDYIMVNTGKDASEDEKIAWRNYERRINRYNPDWRESE</sequence>
<dbReference type="RefSeq" id="WP_153802103.1">
    <property type="nucleotide sequence ID" value="NZ_CP045798.1"/>
</dbReference>
<reference evidence="1 2" key="1">
    <citation type="journal article" date="2019" name="Front. Microbiol.">
        <title>Thermoanaerosceptrum fracticalcis gen. nov. sp. nov., a Novel Fumarate-Fermenting Microorganism From a Deep Fractured Carbonate Aquifer of the US Great Basin.</title>
        <authorList>
            <person name="Hamilton-Brehm S.D."/>
            <person name="Stewart L.E."/>
            <person name="Zavarin M."/>
            <person name="Caldwell M."/>
            <person name="Lawson P.A."/>
            <person name="Onstott T.C."/>
            <person name="Grzymski J."/>
            <person name="Neveux I."/>
            <person name="Lollar B.S."/>
            <person name="Russell C.E."/>
            <person name="Moser D.P."/>
        </authorList>
    </citation>
    <scope>NUCLEOTIDE SEQUENCE [LARGE SCALE GENOMIC DNA]</scope>
    <source>
        <strain evidence="1 2">DRI-13</strain>
    </source>
</reference>
<dbReference type="OrthoDB" id="2083867at2"/>
<keyword evidence="2" id="KW-1185">Reference proteome</keyword>
<accession>A0A7G6E031</accession>
<organism evidence="1 2">
    <name type="scientific">Thermanaerosceptrum fracticalcis</name>
    <dbReference type="NCBI Taxonomy" id="1712410"/>
    <lineage>
        <taxon>Bacteria</taxon>
        <taxon>Bacillati</taxon>
        <taxon>Bacillota</taxon>
        <taxon>Clostridia</taxon>
        <taxon>Eubacteriales</taxon>
        <taxon>Peptococcaceae</taxon>
        <taxon>Thermanaerosceptrum</taxon>
    </lineage>
</organism>
<dbReference type="Proteomes" id="UP000515847">
    <property type="component" value="Chromosome"/>
</dbReference>